<dbReference type="InterPro" id="IPR025734">
    <property type="entry name" value="EspG"/>
</dbReference>
<accession>A0A2N3WC06</accession>
<evidence type="ECO:0000256" key="3">
    <source>
        <dbReference type="ARBA" id="ARBA00022490"/>
    </source>
</evidence>
<evidence type="ECO:0000313" key="6">
    <source>
        <dbReference type="EMBL" id="PKV91408.1"/>
    </source>
</evidence>
<protein>
    <submittedName>
        <fullName evidence="6">ESAT-6 protein secretion system EspG family protein</fullName>
    </submittedName>
    <submittedName>
        <fullName evidence="5">ESX secretion-associated protein EspG</fullName>
    </submittedName>
</protein>
<dbReference type="Pfam" id="PF14011">
    <property type="entry name" value="ESX-1_EspG"/>
    <property type="match status" value="1"/>
</dbReference>
<evidence type="ECO:0000256" key="1">
    <source>
        <dbReference type="ARBA" id="ARBA00004496"/>
    </source>
</evidence>
<keyword evidence="3" id="KW-0963">Cytoplasm</keyword>
<dbReference type="OrthoDB" id="3619674at2"/>
<proteinExistence type="inferred from homology"/>
<comment type="similarity">
    <text evidence="2">Belongs to the EspG family.</text>
</comment>
<comment type="subcellular location">
    <subcellularLocation>
        <location evidence="1">Cytoplasm</location>
    </subcellularLocation>
</comment>
<sequence length="240" mass="26845">MWFAEPVGFAVSDLASLVTGMTGADLHVALAPQAEWHDSEAQADEDKRLAELKARYEGRARSADDPELADVVELLSRPPHACYGWFSDGKQHLSALAAGSSWFGLIAVRDGNEVWVRMFRRQRLSAVLVDVLPHEHARSNAQPITVLRSELVEARETGVARDSAVRQAERVVAMPPLVSAELYAEVRDRSGRRRCEFPLRVYDTDAGRWVLQISKHYNDERWDLAPATASRVADLLDAFR</sequence>
<evidence type="ECO:0000256" key="2">
    <source>
        <dbReference type="ARBA" id="ARBA00006411"/>
    </source>
</evidence>
<dbReference type="AlphaFoldDB" id="A0A2N3WC06"/>
<evidence type="ECO:0000313" key="8">
    <source>
        <dbReference type="Proteomes" id="UP000550260"/>
    </source>
</evidence>
<gene>
    <name evidence="6" type="ORF">ATK30_2179</name>
    <name evidence="5" type="ORF">H5411_38835</name>
</gene>
<dbReference type="EMBL" id="PJMY01000003">
    <property type="protein sequence ID" value="PKV91408.1"/>
    <property type="molecule type" value="Genomic_DNA"/>
</dbReference>
<evidence type="ECO:0000256" key="4">
    <source>
        <dbReference type="ARBA" id="ARBA00023186"/>
    </source>
</evidence>
<reference evidence="5 8" key="2">
    <citation type="submission" date="2020-08" db="EMBL/GenBank/DDBJ databases">
        <title>Amycolatopsis echigonensis JCM 21831.</title>
        <authorList>
            <person name="Tedsree N."/>
            <person name="Kuncharoen N."/>
            <person name="Likhitwitayawuid K."/>
            <person name="Tanasupawat S."/>
        </authorList>
    </citation>
    <scope>NUCLEOTIDE SEQUENCE [LARGE SCALE GENOMIC DNA]</scope>
    <source>
        <strain evidence="5 8">JCM 21831</strain>
    </source>
</reference>
<dbReference type="EMBL" id="JACJHR010000090">
    <property type="protein sequence ID" value="MBB2505079.1"/>
    <property type="molecule type" value="Genomic_DNA"/>
</dbReference>
<dbReference type="Proteomes" id="UP000550260">
    <property type="component" value="Unassembled WGS sequence"/>
</dbReference>
<evidence type="ECO:0000313" key="7">
    <source>
        <dbReference type="Proteomes" id="UP000233750"/>
    </source>
</evidence>
<name>A0A2N3WC06_9PSEU</name>
<evidence type="ECO:0000313" key="5">
    <source>
        <dbReference type="EMBL" id="MBB2505079.1"/>
    </source>
</evidence>
<dbReference type="RefSeq" id="WP_101435468.1">
    <property type="nucleotide sequence ID" value="NZ_JACJHR010000090.1"/>
</dbReference>
<dbReference type="Proteomes" id="UP000233750">
    <property type="component" value="Unassembled WGS sequence"/>
</dbReference>
<reference evidence="6 7" key="1">
    <citation type="submission" date="2017-12" db="EMBL/GenBank/DDBJ databases">
        <title>Sequencing the genomes of 1000 Actinobacteria strains.</title>
        <authorList>
            <person name="Klenk H.-P."/>
        </authorList>
    </citation>
    <scope>NUCLEOTIDE SEQUENCE [LARGE SCALE GENOMIC DNA]</scope>
    <source>
        <strain evidence="6 7">DSM 45165</strain>
    </source>
</reference>
<keyword evidence="4" id="KW-0143">Chaperone</keyword>
<organism evidence="6 7">
    <name type="scientific">Amycolatopsis echigonensis</name>
    <dbReference type="NCBI Taxonomy" id="2576905"/>
    <lineage>
        <taxon>Bacteria</taxon>
        <taxon>Bacillati</taxon>
        <taxon>Actinomycetota</taxon>
        <taxon>Actinomycetes</taxon>
        <taxon>Pseudonocardiales</taxon>
        <taxon>Pseudonocardiaceae</taxon>
        <taxon>Amycolatopsis</taxon>
    </lineage>
</organism>
<comment type="caution">
    <text evidence="6">The sequence shown here is derived from an EMBL/GenBank/DDBJ whole genome shotgun (WGS) entry which is preliminary data.</text>
</comment>
<accession>A0A8E2B7S3</accession>
<keyword evidence="7" id="KW-1185">Reference proteome</keyword>